<keyword evidence="1" id="KW-0732">Signal</keyword>
<keyword evidence="3" id="KW-1185">Reference proteome</keyword>
<evidence type="ECO:0000313" key="2">
    <source>
        <dbReference type="EMBL" id="RXK62117.1"/>
    </source>
</evidence>
<evidence type="ECO:0000313" key="3">
    <source>
        <dbReference type="Proteomes" id="UP000290204"/>
    </source>
</evidence>
<name>A0A4Q1CM45_9BACT</name>
<proteinExistence type="predicted"/>
<feature type="signal peptide" evidence="1">
    <location>
        <begin position="1"/>
        <end position="19"/>
    </location>
</feature>
<comment type="caution">
    <text evidence="2">The sequence shown here is derived from an EMBL/GenBank/DDBJ whole genome shotgun (WGS) entry which is preliminary data.</text>
</comment>
<gene>
    <name evidence="2" type="ORF">ESA94_03635</name>
</gene>
<feature type="chain" id="PRO_5020262395" evidence="1">
    <location>
        <begin position="20"/>
        <end position="188"/>
    </location>
</feature>
<dbReference type="EMBL" id="SDHW01000001">
    <property type="protein sequence ID" value="RXK62117.1"/>
    <property type="molecule type" value="Genomic_DNA"/>
</dbReference>
<dbReference type="RefSeq" id="WP_129129488.1">
    <property type="nucleotide sequence ID" value="NZ_SDHW01000001.1"/>
</dbReference>
<organism evidence="2 3">
    <name type="scientific">Lacibacter luteus</name>
    <dbReference type="NCBI Taxonomy" id="2508719"/>
    <lineage>
        <taxon>Bacteria</taxon>
        <taxon>Pseudomonadati</taxon>
        <taxon>Bacteroidota</taxon>
        <taxon>Chitinophagia</taxon>
        <taxon>Chitinophagales</taxon>
        <taxon>Chitinophagaceae</taxon>
        <taxon>Lacibacter</taxon>
    </lineage>
</organism>
<dbReference type="Proteomes" id="UP000290204">
    <property type="component" value="Unassembled WGS sequence"/>
</dbReference>
<sequence>MKKLTLIICLFACIYKVNAQNDSLSQPEIGPLFHNITLNKEYEVWIEELKKQQENFSDTTFTGKNVRAAFIIKNLNPYLDFSNYIITGYIIVGVYTYDKTKKVQYVAVRLKTKTGTTKEQAQDAYDKICAKMAPLFKHALTGTPKKYTIKHFSQQWPPEEITPFEVGYGYDKQQRSWYVLLAIKKPIA</sequence>
<reference evidence="2 3" key="1">
    <citation type="submission" date="2019-01" db="EMBL/GenBank/DDBJ databases">
        <title>Lacibacter sp. strain TTM-7.</title>
        <authorList>
            <person name="Chen W.-M."/>
        </authorList>
    </citation>
    <scope>NUCLEOTIDE SEQUENCE [LARGE SCALE GENOMIC DNA]</scope>
    <source>
        <strain evidence="2 3">TTM-7</strain>
    </source>
</reference>
<protein>
    <submittedName>
        <fullName evidence="2">Uncharacterized protein</fullName>
    </submittedName>
</protein>
<evidence type="ECO:0000256" key="1">
    <source>
        <dbReference type="SAM" id="SignalP"/>
    </source>
</evidence>
<dbReference type="AlphaFoldDB" id="A0A4Q1CM45"/>
<accession>A0A4Q1CM45</accession>